<reference evidence="9 10" key="1">
    <citation type="submission" date="2021-04" db="EMBL/GenBank/DDBJ databases">
        <authorList>
            <person name="Rakotoarivonina H."/>
        </authorList>
    </citation>
    <scope>NUCLEOTIDE SEQUENCE [LARGE SCALE GENOMIC DNA]</scope>
    <source>
        <strain evidence="9 10">XE</strain>
    </source>
</reference>
<evidence type="ECO:0000256" key="2">
    <source>
        <dbReference type="ARBA" id="ARBA00017823"/>
    </source>
</evidence>
<evidence type="ECO:0000259" key="8">
    <source>
        <dbReference type="Pfam" id="PF04316"/>
    </source>
</evidence>
<dbReference type="RefSeq" id="WP_213484805.1">
    <property type="nucleotide sequence ID" value="NZ_CAJRAY010000057.1"/>
</dbReference>
<dbReference type="InterPro" id="IPR035890">
    <property type="entry name" value="Anti-sigma-28_factor_FlgM_sf"/>
</dbReference>
<keyword evidence="6" id="KW-0804">Transcription</keyword>
<keyword evidence="10" id="KW-1185">Reference proteome</keyword>
<feature type="compositionally biased region" description="Polar residues" evidence="7">
    <location>
        <begin position="13"/>
        <end position="22"/>
    </location>
</feature>
<accession>A0ABM8V5C5</accession>
<keyword evidence="9" id="KW-0969">Cilium</keyword>
<comment type="similarity">
    <text evidence="1">Belongs to the FlgM family.</text>
</comment>
<dbReference type="Proteomes" id="UP000681526">
    <property type="component" value="Unassembled WGS sequence"/>
</dbReference>
<keyword evidence="9" id="KW-0282">Flagellum</keyword>
<feature type="region of interest" description="Disordered" evidence="7">
    <location>
        <begin position="1"/>
        <end position="31"/>
    </location>
</feature>
<gene>
    <name evidence="9" type="primary">txxe 2607-flgM</name>
    <name evidence="9" type="ORF">TXXE_11975</name>
</gene>
<proteinExistence type="inferred from homology"/>
<organism evidence="9 10">
    <name type="scientific">Thermobacillus xylanilyticus</name>
    <dbReference type="NCBI Taxonomy" id="76633"/>
    <lineage>
        <taxon>Bacteria</taxon>
        <taxon>Bacillati</taxon>
        <taxon>Bacillota</taxon>
        <taxon>Bacilli</taxon>
        <taxon>Bacillales</taxon>
        <taxon>Paenibacillaceae</taxon>
        <taxon>Thermobacillus</taxon>
    </lineage>
</organism>
<evidence type="ECO:0000256" key="6">
    <source>
        <dbReference type="ARBA" id="ARBA00023163"/>
    </source>
</evidence>
<dbReference type="InterPro" id="IPR031316">
    <property type="entry name" value="FlgM_C"/>
</dbReference>
<evidence type="ECO:0000256" key="1">
    <source>
        <dbReference type="ARBA" id="ARBA00005322"/>
    </source>
</evidence>
<protein>
    <recommendedName>
        <fullName evidence="2">Negative regulator of flagellin synthesis</fullName>
    </recommendedName>
</protein>
<evidence type="ECO:0000256" key="7">
    <source>
        <dbReference type="SAM" id="MobiDB-lite"/>
    </source>
</evidence>
<keyword evidence="4" id="KW-1005">Bacterial flagellum biogenesis</keyword>
<keyword evidence="3" id="KW-0678">Repressor</keyword>
<name>A0ABM8V5C5_THEXY</name>
<dbReference type="SUPFAM" id="SSF101498">
    <property type="entry name" value="Anti-sigma factor FlgM"/>
    <property type="match status" value="1"/>
</dbReference>
<feature type="domain" description="Anti-sigma-28 factor FlgM C-terminal" evidence="8">
    <location>
        <begin position="33"/>
        <end position="82"/>
    </location>
</feature>
<evidence type="ECO:0000256" key="4">
    <source>
        <dbReference type="ARBA" id="ARBA00022795"/>
    </source>
</evidence>
<keyword evidence="5" id="KW-0805">Transcription regulation</keyword>
<evidence type="ECO:0000256" key="5">
    <source>
        <dbReference type="ARBA" id="ARBA00023015"/>
    </source>
</evidence>
<sequence>MKINEIGRLSAVRTYQQQQETRAGSKGAVNRKDEVRISAEAQQLLSDSRIMGADRAQRIDELKQSVSTGTYHVDAGKIAEKLWPYLK</sequence>
<dbReference type="EMBL" id="CAJRAY010000057">
    <property type="protein sequence ID" value="CAG5088503.1"/>
    <property type="molecule type" value="Genomic_DNA"/>
</dbReference>
<keyword evidence="9" id="KW-0966">Cell projection</keyword>
<dbReference type="Pfam" id="PF04316">
    <property type="entry name" value="FlgM"/>
    <property type="match status" value="1"/>
</dbReference>
<comment type="caution">
    <text evidence="9">The sequence shown here is derived from an EMBL/GenBank/DDBJ whole genome shotgun (WGS) entry which is preliminary data.</text>
</comment>
<dbReference type="InterPro" id="IPR007412">
    <property type="entry name" value="FlgM"/>
</dbReference>
<evidence type="ECO:0000256" key="3">
    <source>
        <dbReference type="ARBA" id="ARBA00022491"/>
    </source>
</evidence>
<dbReference type="NCBIfam" id="TIGR03824">
    <property type="entry name" value="FlgM_jcvi"/>
    <property type="match status" value="1"/>
</dbReference>
<evidence type="ECO:0000313" key="10">
    <source>
        <dbReference type="Proteomes" id="UP000681526"/>
    </source>
</evidence>
<evidence type="ECO:0000313" key="9">
    <source>
        <dbReference type="EMBL" id="CAG5088503.1"/>
    </source>
</evidence>